<comment type="caution">
    <text evidence="1">The sequence shown here is derived from an EMBL/GenBank/DDBJ whole genome shotgun (WGS) entry which is preliminary data.</text>
</comment>
<name>A0A2P5EZY1_TREOI</name>
<dbReference type="InParanoid" id="A0A2P5EZY1"/>
<proteinExistence type="predicted"/>
<evidence type="ECO:0000313" key="1">
    <source>
        <dbReference type="EMBL" id="PON91100.1"/>
    </source>
</evidence>
<gene>
    <name evidence="1" type="ORF">TorRG33x02_131310</name>
</gene>
<protein>
    <submittedName>
        <fullName evidence="1">Uncharacterized protein</fullName>
    </submittedName>
</protein>
<reference evidence="2" key="1">
    <citation type="submission" date="2016-06" db="EMBL/GenBank/DDBJ databases">
        <title>Parallel loss of symbiosis genes in relatives of nitrogen-fixing non-legume Parasponia.</title>
        <authorList>
            <person name="Van Velzen R."/>
            <person name="Holmer R."/>
            <person name="Bu F."/>
            <person name="Rutten L."/>
            <person name="Van Zeijl A."/>
            <person name="Liu W."/>
            <person name="Santuari L."/>
            <person name="Cao Q."/>
            <person name="Sharma T."/>
            <person name="Shen D."/>
            <person name="Roswanjaya Y."/>
            <person name="Wardhani T."/>
            <person name="Kalhor M.S."/>
            <person name="Jansen J."/>
            <person name="Van den Hoogen J."/>
            <person name="Gungor B."/>
            <person name="Hartog M."/>
            <person name="Hontelez J."/>
            <person name="Verver J."/>
            <person name="Yang W.-C."/>
            <person name="Schijlen E."/>
            <person name="Repin R."/>
            <person name="Schilthuizen M."/>
            <person name="Schranz E."/>
            <person name="Heidstra R."/>
            <person name="Miyata K."/>
            <person name="Fedorova E."/>
            <person name="Kohlen W."/>
            <person name="Bisseling T."/>
            <person name="Smit S."/>
            <person name="Geurts R."/>
        </authorList>
    </citation>
    <scope>NUCLEOTIDE SEQUENCE [LARGE SCALE GENOMIC DNA]</scope>
    <source>
        <strain evidence="2">cv. RG33-2</strain>
    </source>
</reference>
<dbReference type="OrthoDB" id="10271278at2759"/>
<dbReference type="Proteomes" id="UP000237000">
    <property type="component" value="Unassembled WGS sequence"/>
</dbReference>
<dbReference type="AlphaFoldDB" id="A0A2P5EZY1"/>
<sequence>MVLTVDLLSQVGEKCGSQAVGLLREGNIFQTLGESGSVFPRLSCSLTLSPLIFYPWMISFRWFCTVGSETRIFVPIKNYYCFW</sequence>
<organism evidence="1 2">
    <name type="scientific">Trema orientale</name>
    <name type="common">Charcoal tree</name>
    <name type="synonym">Celtis orientalis</name>
    <dbReference type="NCBI Taxonomy" id="63057"/>
    <lineage>
        <taxon>Eukaryota</taxon>
        <taxon>Viridiplantae</taxon>
        <taxon>Streptophyta</taxon>
        <taxon>Embryophyta</taxon>
        <taxon>Tracheophyta</taxon>
        <taxon>Spermatophyta</taxon>
        <taxon>Magnoliopsida</taxon>
        <taxon>eudicotyledons</taxon>
        <taxon>Gunneridae</taxon>
        <taxon>Pentapetalae</taxon>
        <taxon>rosids</taxon>
        <taxon>fabids</taxon>
        <taxon>Rosales</taxon>
        <taxon>Cannabaceae</taxon>
        <taxon>Trema</taxon>
    </lineage>
</organism>
<dbReference type="EMBL" id="JXTC01000077">
    <property type="protein sequence ID" value="PON91100.1"/>
    <property type="molecule type" value="Genomic_DNA"/>
</dbReference>
<accession>A0A2P5EZY1</accession>
<keyword evidence="2" id="KW-1185">Reference proteome</keyword>
<evidence type="ECO:0000313" key="2">
    <source>
        <dbReference type="Proteomes" id="UP000237000"/>
    </source>
</evidence>